<accession>A0AAV1CJE1</accession>
<evidence type="ECO:0000256" key="2">
    <source>
        <dbReference type="ARBA" id="ARBA00008685"/>
    </source>
</evidence>
<evidence type="ECO:0000256" key="1">
    <source>
        <dbReference type="ARBA" id="ARBA00004141"/>
    </source>
</evidence>
<evidence type="ECO:0000313" key="21">
    <source>
        <dbReference type="Proteomes" id="UP001161247"/>
    </source>
</evidence>
<dbReference type="Pfam" id="PF00060">
    <property type="entry name" value="Lig_chan"/>
    <property type="match status" value="1"/>
</dbReference>
<dbReference type="AlphaFoldDB" id="A0AAV1CJE1"/>
<dbReference type="CDD" id="cd19990">
    <property type="entry name" value="PBP1_GABAb_receptor_plant"/>
    <property type="match status" value="1"/>
</dbReference>
<proteinExistence type="inferred from homology"/>
<dbReference type="SUPFAM" id="SSF53822">
    <property type="entry name" value="Periplasmic binding protein-like I"/>
    <property type="match status" value="1"/>
</dbReference>
<comment type="subunit">
    <text evidence="3">May form heteromers.</text>
</comment>
<evidence type="ECO:0000256" key="10">
    <source>
        <dbReference type="ARBA" id="ARBA00023170"/>
    </source>
</evidence>
<dbReference type="FunFam" id="3.40.190.10:FF:000195">
    <property type="entry name" value="Glutamate receptor 2.7"/>
    <property type="match status" value="1"/>
</dbReference>
<feature type="transmembrane region" description="Helical" evidence="17">
    <location>
        <begin position="604"/>
        <end position="624"/>
    </location>
</feature>
<dbReference type="SUPFAM" id="SSF53850">
    <property type="entry name" value="Periplasmic binding protein-like II"/>
    <property type="match status" value="1"/>
</dbReference>
<evidence type="ECO:0000256" key="5">
    <source>
        <dbReference type="ARBA" id="ARBA00022692"/>
    </source>
</evidence>
<evidence type="ECO:0000256" key="7">
    <source>
        <dbReference type="ARBA" id="ARBA00022989"/>
    </source>
</evidence>
<feature type="transmembrane region" description="Helical" evidence="17">
    <location>
        <begin position="636"/>
        <end position="654"/>
    </location>
</feature>
<evidence type="ECO:0000256" key="6">
    <source>
        <dbReference type="ARBA" id="ARBA00022729"/>
    </source>
</evidence>
<keyword evidence="10" id="KW-0675">Receptor</keyword>
<dbReference type="FunFam" id="3.40.50.2300:FF:000169">
    <property type="entry name" value="Glutamate receptor"/>
    <property type="match status" value="1"/>
</dbReference>
<evidence type="ECO:0000256" key="15">
    <source>
        <dbReference type="PIRSR" id="PIRSR037090-50"/>
    </source>
</evidence>
<evidence type="ECO:0000256" key="16">
    <source>
        <dbReference type="SAM" id="MobiDB-lite"/>
    </source>
</evidence>
<evidence type="ECO:0000259" key="19">
    <source>
        <dbReference type="SMART" id="SM00079"/>
    </source>
</evidence>
<dbReference type="Proteomes" id="UP001161247">
    <property type="component" value="Chromosome 2"/>
</dbReference>
<dbReference type="Gene3D" id="3.40.50.2300">
    <property type="match status" value="2"/>
</dbReference>
<dbReference type="PANTHER" id="PTHR34836">
    <property type="entry name" value="OS06G0188250 PROTEIN"/>
    <property type="match status" value="1"/>
</dbReference>
<feature type="compositionally biased region" description="Basic and acidic residues" evidence="16">
    <location>
        <begin position="958"/>
        <end position="970"/>
    </location>
</feature>
<feature type="domain" description="Ionotropic glutamate receptor C-terminal" evidence="19">
    <location>
        <begin position="477"/>
        <end position="826"/>
    </location>
</feature>
<keyword evidence="21" id="KW-1185">Reference proteome</keyword>
<keyword evidence="6 18" id="KW-0732">Signal</keyword>
<keyword evidence="15" id="KW-1015">Disulfide bond</keyword>
<feature type="compositionally biased region" description="Polar residues" evidence="16">
    <location>
        <begin position="943"/>
        <end position="957"/>
    </location>
</feature>
<feature type="compositionally biased region" description="Polar residues" evidence="16">
    <location>
        <begin position="972"/>
        <end position="982"/>
    </location>
</feature>
<dbReference type="GO" id="GO:0016020">
    <property type="term" value="C:membrane"/>
    <property type="evidence" value="ECO:0007669"/>
    <property type="project" value="UniProtKB-SubCell"/>
</dbReference>
<dbReference type="PIRSF" id="PIRSF037090">
    <property type="entry name" value="Iontro_Glu-like_rcpt_pln"/>
    <property type="match status" value="1"/>
</dbReference>
<dbReference type="InterPro" id="IPR019594">
    <property type="entry name" value="Glu/Gly-bd"/>
</dbReference>
<dbReference type="InterPro" id="IPR001828">
    <property type="entry name" value="ANF_lig-bd_rcpt"/>
</dbReference>
<keyword evidence="12" id="KW-1071">Ligand-gated ion channel</keyword>
<organism evidence="20 21">
    <name type="scientific">Oldenlandia corymbosa var. corymbosa</name>
    <dbReference type="NCBI Taxonomy" id="529605"/>
    <lineage>
        <taxon>Eukaryota</taxon>
        <taxon>Viridiplantae</taxon>
        <taxon>Streptophyta</taxon>
        <taxon>Embryophyta</taxon>
        <taxon>Tracheophyta</taxon>
        <taxon>Spermatophyta</taxon>
        <taxon>Magnoliopsida</taxon>
        <taxon>eudicotyledons</taxon>
        <taxon>Gunneridae</taxon>
        <taxon>Pentapetalae</taxon>
        <taxon>asterids</taxon>
        <taxon>lamiids</taxon>
        <taxon>Gentianales</taxon>
        <taxon>Rubiaceae</taxon>
        <taxon>Rubioideae</taxon>
        <taxon>Spermacoceae</taxon>
        <taxon>Hedyotis-Oldenlandia complex</taxon>
        <taxon>Oldenlandia</taxon>
    </lineage>
</organism>
<dbReference type="InterPro" id="IPR001320">
    <property type="entry name" value="Iontro_rcpt_C"/>
</dbReference>
<dbReference type="Gene3D" id="1.10.287.70">
    <property type="match status" value="1"/>
</dbReference>
<dbReference type="Pfam" id="PF01094">
    <property type="entry name" value="ANF_receptor"/>
    <property type="match status" value="1"/>
</dbReference>
<keyword evidence="4" id="KW-0813">Transport</keyword>
<feature type="region of interest" description="Disordered" evidence="16">
    <location>
        <begin position="906"/>
        <end position="1003"/>
    </location>
</feature>
<keyword evidence="13" id="KW-0407">Ion channel</keyword>
<feature type="transmembrane region" description="Helical" evidence="17">
    <location>
        <begin position="847"/>
        <end position="871"/>
    </location>
</feature>
<feature type="transmembrane region" description="Helical" evidence="17">
    <location>
        <begin position="666"/>
        <end position="684"/>
    </location>
</feature>
<evidence type="ECO:0000256" key="8">
    <source>
        <dbReference type="ARBA" id="ARBA00023065"/>
    </source>
</evidence>
<protein>
    <submittedName>
        <fullName evidence="20">OLC1v1030576C3</fullName>
    </submittedName>
</protein>
<dbReference type="EMBL" id="OX459119">
    <property type="protein sequence ID" value="CAI9094779.1"/>
    <property type="molecule type" value="Genomic_DNA"/>
</dbReference>
<keyword evidence="9 17" id="KW-0472">Membrane</keyword>
<comment type="function">
    <text evidence="14">Glutamate-gated receptor that probably acts as a non-selective cation channel. May be involved in light-signal transduction and calcium homeostasis via the regulation of calcium influx into cells.</text>
</comment>
<comment type="similarity">
    <text evidence="2">Belongs to the glutamate-gated ion channel (TC 1.A.10.1) family.</text>
</comment>
<evidence type="ECO:0000256" key="18">
    <source>
        <dbReference type="SAM" id="SignalP"/>
    </source>
</evidence>
<dbReference type="Gene3D" id="3.40.190.10">
    <property type="entry name" value="Periplasmic binding protein-like II"/>
    <property type="match status" value="2"/>
</dbReference>
<evidence type="ECO:0000256" key="17">
    <source>
        <dbReference type="SAM" id="Phobius"/>
    </source>
</evidence>
<dbReference type="PANTHER" id="PTHR34836:SF1">
    <property type="entry name" value="OS09G0428600 PROTEIN"/>
    <property type="match status" value="1"/>
</dbReference>
<reference evidence="20" key="1">
    <citation type="submission" date="2023-03" db="EMBL/GenBank/DDBJ databases">
        <authorList>
            <person name="Julca I."/>
        </authorList>
    </citation>
    <scope>NUCLEOTIDE SEQUENCE</scope>
</reference>
<dbReference type="FunFam" id="1.10.287.70:FF:000037">
    <property type="entry name" value="Glutamate receptor"/>
    <property type="match status" value="1"/>
</dbReference>
<keyword evidence="8" id="KW-0406">Ion transport</keyword>
<dbReference type="InterPro" id="IPR028082">
    <property type="entry name" value="Peripla_BP_I"/>
</dbReference>
<sequence length="1003" mass="111834">MEKKVNALMIISFIFLISFILGPPPQPAMAATPPKKNTTSVPVAVNVGIVLDMQLPGPQVWLSCISMALSDFYSAHDYYKTRIVLNVRDSKQDVVVAASAALDLLKNVKVDAIIGPVSSMQAHFIIDLGAKARVPIISFSATSPSLSSIRSPYFIRSTVNDSSQVQVLSSIVSTFGWREVVLIYVDNEFGEGIIPFLMDALDALNIRVPYRSVIRPMAREDEISAELYKLMTMQTRVFIVHMLPDLASKLFIKAKHLGMMSDEYAWIATDAIMNALNTIDHDVLDLMQGVIGVRPYIPKSQELTSFMNRWKKNYRQNNPSALNAQLSLFGLWAYDSATALAIAVEKSGNFSTNGFWDQDFLRNSSSTDLESLGISKNGAMLLKALLETSFTGITGYFKLDGGQLQSPAYQIVNVIANGAKEVAFWTSEKGIEKDLNSTANKISNTDKAISKSDLTIIWPGDKASPPKGWVIPTSGKKLRVGVPVKDGFFEFVNVERNSDNSSTVTGYSIDIFKAVMSSLPYAVPYEFIPWENSDGKIVGNYNELIYQVYLGVFDAIAGDTTIVANRSQYVDFTMPYTESGVSMIVPIRQNQQKNAWVFLKPLTWDLWLTTFFFFVIIGFLIWLLEHRINDEFRGPPLHQIGMVFWFSFSTMVFAQKEKVVSNSARFVLIIWFWVVVILIQSYTASLTSMLTVQQLQPTVTNVNELLKNKAYVGYQKGSFVTAMLVRMGFEKFRLVEYNSVDELHKLFTIESGNGGIAAAFDEIPYMKLFLATYCNQYTTVQPTYKTDGFAFVFPIGSPLVGDVSRAILTVTEGDQMTQIEKAWILEKSTCQDSSESLASSSLDLGSFWGLFLIVGIAVALAFVIHVAMFLLEHWRLVTDTGHSTWEKIVMLARRFDDKDLSSHTFRKSEIRGGGTINGDETNEIPPRSPSYPQSPSEFPLQGSPFSQIPRSPTLSSHTQRDFSGEQEYHPNDNVTSMNQEGDLSSEIVPAIELISPNSDQQMT</sequence>
<comment type="subcellular location">
    <subcellularLocation>
        <location evidence="1">Membrane</location>
        <topology evidence="1">Multi-pass membrane protein</topology>
    </subcellularLocation>
</comment>
<dbReference type="InterPro" id="IPR017103">
    <property type="entry name" value="Iontropic_Glu_rcpt_pln"/>
</dbReference>
<feature type="disulfide bond" evidence="15">
    <location>
        <begin position="774"/>
        <end position="830"/>
    </location>
</feature>
<name>A0AAV1CJE1_OLDCO</name>
<evidence type="ECO:0000256" key="11">
    <source>
        <dbReference type="ARBA" id="ARBA00023180"/>
    </source>
</evidence>
<dbReference type="InterPro" id="IPR044440">
    <property type="entry name" value="GABAb_receptor_plant_PBP1"/>
</dbReference>
<evidence type="ECO:0000256" key="13">
    <source>
        <dbReference type="ARBA" id="ARBA00023303"/>
    </source>
</evidence>
<dbReference type="InterPro" id="IPR015683">
    <property type="entry name" value="Ionotropic_Glu_rcpt"/>
</dbReference>
<keyword evidence="5 17" id="KW-0812">Transmembrane</keyword>
<gene>
    <name evidence="20" type="ORF">OLC1_LOCUS5879</name>
</gene>
<feature type="chain" id="PRO_5043628604" evidence="18">
    <location>
        <begin position="31"/>
        <end position="1003"/>
    </location>
</feature>
<feature type="signal peptide" evidence="18">
    <location>
        <begin position="1"/>
        <end position="30"/>
    </location>
</feature>
<keyword evidence="7 17" id="KW-1133">Transmembrane helix</keyword>
<keyword evidence="11" id="KW-0325">Glycoprotein</keyword>
<dbReference type="CDD" id="cd13686">
    <property type="entry name" value="GluR_Plant"/>
    <property type="match status" value="1"/>
</dbReference>
<evidence type="ECO:0000256" key="12">
    <source>
        <dbReference type="ARBA" id="ARBA00023286"/>
    </source>
</evidence>
<evidence type="ECO:0000256" key="14">
    <source>
        <dbReference type="ARBA" id="ARBA00049638"/>
    </source>
</evidence>
<evidence type="ECO:0000256" key="9">
    <source>
        <dbReference type="ARBA" id="ARBA00023136"/>
    </source>
</evidence>
<evidence type="ECO:0000256" key="4">
    <source>
        <dbReference type="ARBA" id="ARBA00022448"/>
    </source>
</evidence>
<dbReference type="Pfam" id="PF10613">
    <property type="entry name" value="Lig_chan-Glu_bd"/>
    <property type="match status" value="1"/>
</dbReference>
<dbReference type="GO" id="GO:0015276">
    <property type="term" value="F:ligand-gated monoatomic ion channel activity"/>
    <property type="evidence" value="ECO:0007669"/>
    <property type="project" value="InterPro"/>
</dbReference>
<dbReference type="SMART" id="SM00079">
    <property type="entry name" value="PBPe"/>
    <property type="match status" value="1"/>
</dbReference>
<dbReference type="FunFam" id="3.40.190.10:FF:000103">
    <property type="entry name" value="Glutamate receptor"/>
    <property type="match status" value="1"/>
</dbReference>
<evidence type="ECO:0000256" key="3">
    <source>
        <dbReference type="ARBA" id="ARBA00011095"/>
    </source>
</evidence>
<evidence type="ECO:0000313" key="20">
    <source>
        <dbReference type="EMBL" id="CAI9094779.1"/>
    </source>
</evidence>